<feature type="signal peptide" evidence="1">
    <location>
        <begin position="1"/>
        <end position="22"/>
    </location>
</feature>
<dbReference type="Proteomes" id="UP000054321">
    <property type="component" value="Unassembled WGS sequence"/>
</dbReference>
<evidence type="ECO:0000313" key="3">
    <source>
        <dbReference type="Proteomes" id="UP000054321"/>
    </source>
</evidence>
<dbReference type="AlphaFoldDB" id="A0A0C3DTA0"/>
<name>A0A0C3DTA0_OIDMZ</name>
<sequence>MYKGRAFPKILVALVLTIRCLACPPDLSKCVSQDDYRSNFKNLIAENPNYFGNAPETNQPSVIPLSYDTQYEQLVSIGFNPILSVLEATIEIKLDYGFDGVLCTNGSFEYVRFYERYGPLWYQWTDLGAVTVNTHDILDSLDCNKASVFPLFYVLTLPFQPSTQSNCELPRLPEIRAILSWDQLPPPSSPYFPPTWGNALDQYIQSPTLPLPPPKVDFISRALSEENIRKELRTPKERFHYSPSNADQQQVLSHIPSSATTLSELPRPGSPSNIIFEELIGLGLDYNLQRLVATIRIKEPKGYGTGNCGNGTLEYISFWADWYNTCDWTYLGQATINVHNLPDIPPGGVAYSAALPVDLRNVSHICNTTQISRVRAALSWNVPPPEPPKTARRGNWLQVHVQIPPNLNSSNLTAPEIFTIGGVLIEDIDVKLSGLTLPDAAYAFFYKPSASTLQPLPVDIDWAYGQSRPCPFGGSIYITGPTVGTVPQPSGPNCDVGPSQYQYRVVYRPFGSTLEPHPVLNSITPTQIYSPGYSTIQPLNSQGYFYYLPLECNIFGMLSWWLPATGGLYQIRLELATQTSPSGQTPVTYKTEGTTDWYNITVNDIGPSGTFVPTNEPVCGTFPAGTKLTGTLTAEAPYFGSYYAGVSNSAIKVVIDGGTDINPGFTEIPCVPWTWDSATAPPCGYVAGLEVCDRTIYDSVPYEPGCIQVGGFGFCVGPALGM</sequence>
<organism evidence="2 3">
    <name type="scientific">Oidiodendron maius (strain Zn)</name>
    <dbReference type="NCBI Taxonomy" id="913774"/>
    <lineage>
        <taxon>Eukaryota</taxon>
        <taxon>Fungi</taxon>
        <taxon>Dikarya</taxon>
        <taxon>Ascomycota</taxon>
        <taxon>Pezizomycotina</taxon>
        <taxon>Leotiomycetes</taxon>
        <taxon>Leotiomycetes incertae sedis</taxon>
        <taxon>Myxotrichaceae</taxon>
        <taxon>Oidiodendron</taxon>
    </lineage>
</organism>
<reference evidence="3" key="2">
    <citation type="submission" date="2015-01" db="EMBL/GenBank/DDBJ databases">
        <title>Evolutionary Origins and Diversification of the Mycorrhizal Mutualists.</title>
        <authorList>
            <consortium name="DOE Joint Genome Institute"/>
            <consortium name="Mycorrhizal Genomics Consortium"/>
            <person name="Kohler A."/>
            <person name="Kuo A."/>
            <person name="Nagy L.G."/>
            <person name="Floudas D."/>
            <person name="Copeland A."/>
            <person name="Barry K.W."/>
            <person name="Cichocki N."/>
            <person name="Veneault-Fourrey C."/>
            <person name="LaButti K."/>
            <person name="Lindquist E.A."/>
            <person name="Lipzen A."/>
            <person name="Lundell T."/>
            <person name="Morin E."/>
            <person name="Murat C."/>
            <person name="Riley R."/>
            <person name="Ohm R."/>
            <person name="Sun H."/>
            <person name="Tunlid A."/>
            <person name="Henrissat B."/>
            <person name="Grigoriev I.V."/>
            <person name="Hibbett D.S."/>
            <person name="Martin F."/>
        </authorList>
    </citation>
    <scope>NUCLEOTIDE SEQUENCE [LARGE SCALE GENOMIC DNA]</scope>
    <source>
        <strain evidence="3">Zn</strain>
    </source>
</reference>
<dbReference type="InParanoid" id="A0A0C3DTA0"/>
<keyword evidence="3" id="KW-1185">Reference proteome</keyword>
<dbReference type="HOGENOM" id="CLU_331399_0_0_1"/>
<proteinExistence type="predicted"/>
<dbReference type="EMBL" id="KN832872">
    <property type="protein sequence ID" value="KIN05303.1"/>
    <property type="molecule type" value="Genomic_DNA"/>
</dbReference>
<dbReference type="OrthoDB" id="5340031at2759"/>
<accession>A0A0C3DTA0</accession>
<protein>
    <submittedName>
        <fullName evidence="2">Uncharacterized protein</fullName>
    </submittedName>
</protein>
<evidence type="ECO:0000256" key="1">
    <source>
        <dbReference type="SAM" id="SignalP"/>
    </source>
</evidence>
<reference evidence="2 3" key="1">
    <citation type="submission" date="2014-04" db="EMBL/GenBank/DDBJ databases">
        <authorList>
            <consortium name="DOE Joint Genome Institute"/>
            <person name="Kuo A."/>
            <person name="Martino E."/>
            <person name="Perotto S."/>
            <person name="Kohler A."/>
            <person name="Nagy L.G."/>
            <person name="Floudas D."/>
            <person name="Copeland A."/>
            <person name="Barry K.W."/>
            <person name="Cichocki N."/>
            <person name="Veneault-Fourrey C."/>
            <person name="LaButti K."/>
            <person name="Lindquist E.A."/>
            <person name="Lipzen A."/>
            <person name="Lundell T."/>
            <person name="Morin E."/>
            <person name="Murat C."/>
            <person name="Sun H."/>
            <person name="Tunlid A."/>
            <person name="Henrissat B."/>
            <person name="Grigoriev I.V."/>
            <person name="Hibbett D.S."/>
            <person name="Martin F."/>
            <person name="Nordberg H.P."/>
            <person name="Cantor M.N."/>
            <person name="Hua S.X."/>
        </authorList>
    </citation>
    <scope>NUCLEOTIDE SEQUENCE [LARGE SCALE GENOMIC DNA]</scope>
    <source>
        <strain evidence="2 3">Zn</strain>
    </source>
</reference>
<keyword evidence="1" id="KW-0732">Signal</keyword>
<gene>
    <name evidence="2" type="ORF">OIDMADRAFT_25871</name>
</gene>
<evidence type="ECO:0000313" key="2">
    <source>
        <dbReference type="EMBL" id="KIN05303.1"/>
    </source>
</evidence>
<feature type="chain" id="PRO_5002163529" evidence="1">
    <location>
        <begin position="23"/>
        <end position="722"/>
    </location>
</feature>